<keyword evidence="4 5" id="KW-0067">ATP-binding</keyword>
<dbReference type="InterPro" id="IPR008271">
    <property type="entry name" value="Ser/Thr_kinase_AS"/>
</dbReference>
<keyword evidence="3 8" id="KW-0418">Kinase</keyword>
<dbReference type="PANTHER" id="PTHR48011:SF5">
    <property type="entry name" value="PROTEIN KINASE DOMAIN-CONTAINING PROTEIN"/>
    <property type="match status" value="1"/>
</dbReference>
<dbReference type="Gene3D" id="1.10.510.10">
    <property type="entry name" value="Transferase(Phosphotransferase) domain 1"/>
    <property type="match status" value="1"/>
</dbReference>
<reference evidence="8" key="1">
    <citation type="submission" date="2020-06" db="EMBL/GenBank/DDBJ databases">
        <authorList>
            <person name="Li T."/>
            <person name="Hu X."/>
            <person name="Zhang T."/>
            <person name="Song X."/>
            <person name="Zhang H."/>
            <person name="Dai N."/>
            <person name="Sheng W."/>
            <person name="Hou X."/>
            <person name="Wei L."/>
        </authorList>
    </citation>
    <scope>NUCLEOTIDE SEQUENCE</scope>
    <source>
        <strain evidence="8">KEN8</strain>
        <tissue evidence="8">Leaf</tissue>
    </source>
</reference>
<dbReference type="InterPro" id="IPR011009">
    <property type="entry name" value="Kinase-like_dom_sf"/>
</dbReference>
<comment type="similarity">
    <text evidence="6">Belongs to the protein kinase superfamily.</text>
</comment>
<evidence type="ECO:0000259" key="7">
    <source>
        <dbReference type="PROSITE" id="PS50011"/>
    </source>
</evidence>
<dbReference type="SUPFAM" id="SSF56112">
    <property type="entry name" value="Protein kinase-like (PK-like)"/>
    <property type="match status" value="1"/>
</dbReference>
<dbReference type="GO" id="GO:0007165">
    <property type="term" value="P:signal transduction"/>
    <property type="evidence" value="ECO:0007669"/>
    <property type="project" value="TreeGrafter"/>
</dbReference>
<accession>A0AAW2PLY6</accession>
<dbReference type="SMART" id="SM00220">
    <property type="entry name" value="S_TKc"/>
    <property type="match status" value="1"/>
</dbReference>
<dbReference type="PROSITE" id="PS00107">
    <property type="entry name" value="PROTEIN_KINASE_ATP"/>
    <property type="match status" value="1"/>
</dbReference>
<dbReference type="PROSITE" id="PS50011">
    <property type="entry name" value="PROTEIN_KINASE_DOM"/>
    <property type="match status" value="1"/>
</dbReference>
<dbReference type="AlphaFoldDB" id="A0AAW2PLY6"/>
<dbReference type="InterPro" id="IPR017441">
    <property type="entry name" value="Protein_kinase_ATP_BS"/>
</dbReference>
<dbReference type="GO" id="GO:0004674">
    <property type="term" value="F:protein serine/threonine kinase activity"/>
    <property type="evidence" value="ECO:0007669"/>
    <property type="project" value="UniProtKB-KW"/>
</dbReference>
<proteinExistence type="inferred from homology"/>
<dbReference type="CDD" id="cd06606">
    <property type="entry name" value="STKc_MAPKKK"/>
    <property type="match status" value="1"/>
</dbReference>
<gene>
    <name evidence="8" type="ORF">Scaly_1408600</name>
</gene>
<dbReference type="InterPro" id="IPR000719">
    <property type="entry name" value="Prot_kinase_dom"/>
</dbReference>
<protein>
    <submittedName>
        <fullName evidence="8">Mitogen-activated protein kinase kinase kinase</fullName>
    </submittedName>
</protein>
<dbReference type="EMBL" id="JACGWM010000008">
    <property type="protein sequence ID" value="KAL0357229.1"/>
    <property type="molecule type" value="Genomic_DNA"/>
</dbReference>
<comment type="caution">
    <text evidence="8">The sequence shown here is derived from an EMBL/GenBank/DDBJ whole genome shotgun (WGS) entry which is preliminary data.</text>
</comment>
<evidence type="ECO:0000256" key="1">
    <source>
        <dbReference type="ARBA" id="ARBA00022679"/>
    </source>
</evidence>
<name>A0AAW2PLY6_9LAMI</name>
<keyword evidence="6" id="KW-0723">Serine/threonine-protein kinase</keyword>
<evidence type="ECO:0000256" key="4">
    <source>
        <dbReference type="ARBA" id="ARBA00022840"/>
    </source>
</evidence>
<dbReference type="InterPro" id="IPR052751">
    <property type="entry name" value="Plant_MAPKKK"/>
</dbReference>
<dbReference type="PROSITE" id="PS00108">
    <property type="entry name" value="PROTEIN_KINASE_ST"/>
    <property type="match status" value="1"/>
</dbReference>
<keyword evidence="2 5" id="KW-0547">Nucleotide-binding</keyword>
<organism evidence="8">
    <name type="scientific">Sesamum calycinum</name>
    <dbReference type="NCBI Taxonomy" id="2727403"/>
    <lineage>
        <taxon>Eukaryota</taxon>
        <taxon>Viridiplantae</taxon>
        <taxon>Streptophyta</taxon>
        <taxon>Embryophyta</taxon>
        <taxon>Tracheophyta</taxon>
        <taxon>Spermatophyta</taxon>
        <taxon>Magnoliopsida</taxon>
        <taxon>eudicotyledons</taxon>
        <taxon>Gunneridae</taxon>
        <taxon>Pentapetalae</taxon>
        <taxon>asterids</taxon>
        <taxon>lamiids</taxon>
        <taxon>Lamiales</taxon>
        <taxon>Pedaliaceae</taxon>
        <taxon>Sesamum</taxon>
    </lineage>
</organism>
<dbReference type="Pfam" id="PF00069">
    <property type="entry name" value="Pkinase"/>
    <property type="match status" value="1"/>
</dbReference>
<evidence type="ECO:0000256" key="3">
    <source>
        <dbReference type="ARBA" id="ARBA00022777"/>
    </source>
</evidence>
<reference evidence="8" key="2">
    <citation type="journal article" date="2024" name="Plant">
        <title>Genomic evolution and insights into agronomic trait innovations of Sesamum species.</title>
        <authorList>
            <person name="Miao H."/>
            <person name="Wang L."/>
            <person name="Qu L."/>
            <person name="Liu H."/>
            <person name="Sun Y."/>
            <person name="Le M."/>
            <person name="Wang Q."/>
            <person name="Wei S."/>
            <person name="Zheng Y."/>
            <person name="Lin W."/>
            <person name="Duan Y."/>
            <person name="Cao H."/>
            <person name="Xiong S."/>
            <person name="Wang X."/>
            <person name="Wei L."/>
            <person name="Li C."/>
            <person name="Ma Q."/>
            <person name="Ju M."/>
            <person name="Zhao R."/>
            <person name="Li G."/>
            <person name="Mu C."/>
            <person name="Tian Q."/>
            <person name="Mei H."/>
            <person name="Zhang T."/>
            <person name="Gao T."/>
            <person name="Zhang H."/>
        </authorList>
    </citation>
    <scope>NUCLEOTIDE SEQUENCE</scope>
    <source>
        <strain evidence="8">KEN8</strain>
    </source>
</reference>
<dbReference type="PANTHER" id="PTHR48011">
    <property type="entry name" value="CCR4-NOT TRANSCRIPTIONAL COMPLEX SUBUNIT CAF120-RELATED"/>
    <property type="match status" value="1"/>
</dbReference>
<evidence type="ECO:0000256" key="5">
    <source>
        <dbReference type="PROSITE-ProRule" id="PRU10141"/>
    </source>
</evidence>
<feature type="binding site" evidence="5">
    <location>
        <position position="44"/>
    </location>
    <ligand>
        <name>ATP</name>
        <dbReference type="ChEBI" id="CHEBI:30616"/>
    </ligand>
</feature>
<feature type="domain" description="Protein kinase" evidence="7">
    <location>
        <begin position="15"/>
        <end position="282"/>
    </location>
</feature>
<dbReference type="GO" id="GO:0005524">
    <property type="term" value="F:ATP binding"/>
    <property type="evidence" value="ECO:0007669"/>
    <property type="project" value="UniProtKB-UniRule"/>
</dbReference>
<evidence type="ECO:0000256" key="2">
    <source>
        <dbReference type="ARBA" id="ARBA00022741"/>
    </source>
</evidence>
<evidence type="ECO:0000256" key="6">
    <source>
        <dbReference type="RuleBase" id="RU000304"/>
    </source>
</evidence>
<sequence length="364" mass="40072">MAGKWRCSSRQPTEWLKGKVIGSGSFGTVHLAIDSSTGALFVVKSAISDAGITSLKNEASILENLDSPYIVECIGKDVSFAENGEIKYNLFMEYMAGGSLSDVAQNFGGALNEKLIRLYTREILEGLRYLHKNGIVHSDVKCKNVLLGASGAVKLADFGCAKRLNDNKVSSSKMSSQRYNGIGGTPLWMAPEVLRNEALNFAADIWSLGCTVIEMATGRPPWGLDATSKNPMAALLKIAKGHELPEFPRHFSAEGLDFLQKCLERDPEKRWTSEKLASHPFVTGKPTYTTVCSRKEVAFSPTSVLDVASYDSEYDDDSCSQDELVSRVPISLKCYFMEQNFLLPKHASENQLDSSDNWITVRSR</sequence>
<keyword evidence="1" id="KW-0808">Transferase</keyword>
<evidence type="ECO:0000313" key="8">
    <source>
        <dbReference type="EMBL" id="KAL0357229.1"/>
    </source>
</evidence>